<sequence length="333" mass="36741">MTEAIGGCDSRLRIGWDSLEDPQWIRSGFAVDSRWIFWCSRFSVRLRVRQADGRGRAVGFFAVCSRVMRCFHCTFLLNPIALLDTGKDYRESSPWLQQWHPPTLRRQPEFIYHFNTILSSPRIHNTSMASLPPPHPSLPPRPPSPEDGGIVRTDEEPDTERPDSPADTTPSESGDPMDLDSEPEPQPEPSPLTPSCVLDLKLTPCPIPDHEHPVSNVPDVVVLTAGAEACEPPHTASSVEVDERINENYVPDVVVLTAGAEGAEACEPSYAESSLEINESISENYVPDVLVLTAGPVPEGNEGPTSTYPGFDQEDVADVEELSRMFEAMSPFH</sequence>
<organism evidence="2 3">
    <name type="scientific">Aspergillus steynii IBT 23096</name>
    <dbReference type="NCBI Taxonomy" id="1392250"/>
    <lineage>
        <taxon>Eukaryota</taxon>
        <taxon>Fungi</taxon>
        <taxon>Dikarya</taxon>
        <taxon>Ascomycota</taxon>
        <taxon>Pezizomycotina</taxon>
        <taxon>Eurotiomycetes</taxon>
        <taxon>Eurotiomycetidae</taxon>
        <taxon>Eurotiales</taxon>
        <taxon>Aspergillaceae</taxon>
        <taxon>Aspergillus</taxon>
        <taxon>Aspergillus subgen. Circumdati</taxon>
    </lineage>
</organism>
<comment type="caution">
    <text evidence="2">The sequence shown here is derived from an EMBL/GenBank/DDBJ whole genome shotgun (WGS) entry which is preliminary data.</text>
</comment>
<proteinExistence type="predicted"/>
<feature type="region of interest" description="Disordered" evidence="1">
    <location>
        <begin position="124"/>
        <end position="197"/>
    </location>
</feature>
<dbReference type="Proteomes" id="UP000234275">
    <property type="component" value="Unassembled WGS sequence"/>
</dbReference>
<gene>
    <name evidence="2" type="ORF">P170DRAFT_486322</name>
</gene>
<feature type="compositionally biased region" description="Pro residues" evidence="1">
    <location>
        <begin position="131"/>
        <end position="145"/>
    </location>
</feature>
<accession>A0A2I2FS22</accession>
<dbReference type="GeneID" id="36561627"/>
<dbReference type="RefSeq" id="XP_024698708.1">
    <property type="nucleotide sequence ID" value="XM_024853929.1"/>
</dbReference>
<dbReference type="EMBL" id="MSFO01000011">
    <property type="protein sequence ID" value="PLB43406.1"/>
    <property type="molecule type" value="Genomic_DNA"/>
</dbReference>
<keyword evidence="3" id="KW-1185">Reference proteome</keyword>
<evidence type="ECO:0000313" key="2">
    <source>
        <dbReference type="EMBL" id="PLB43406.1"/>
    </source>
</evidence>
<protein>
    <submittedName>
        <fullName evidence="2">Uncharacterized protein</fullName>
    </submittedName>
</protein>
<dbReference type="AlphaFoldDB" id="A0A2I2FS22"/>
<reference evidence="2 3" key="1">
    <citation type="submission" date="2016-12" db="EMBL/GenBank/DDBJ databases">
        <title>The genomes of Aspergillus section Nigri reveals drivers in fungal speciation.</title>
        <authorList>
            <consortium name="DOE Joint Genome Institute"/>
            <person name="Vesth T.C."/>
            <person name="Nybo J."/>
            <person name="Theobald S."/>
            <person name="Brandl J."/>
            <person name="Frisvad J.C."/>
            <person name="Nielsen K.F."/>
            <person name="Lyhne E.K."/>
            <person name="Kogle M.E."/>
            <person name="Kuo A."/>
            <person name="Riley R."/>
            <person name="Clum A."/>
            <person name="Nolan M."/>
            <person name="Lipzen A."/>
            <person name="Salamov A."/>
            <person name="Henrissat B."/>
            <person name="Wiebenga A."/>
            <person name="De Vries R.P."/>
            <person name="Grigoriev I.V."/>
            <person name="Mortensen U.H."/>
            <person name="Andersen M.R."/>
            <person name="Baker S.E."/>
        </authorList>
    </citation>
    <scope>NUCLEOTIDE SEQUENCE [LARGE SCALE GENOMIC DNA]</scope>
    <source>
        <strain evidence="2 3">IBT 23096</strain>
    </source>
</reference>
<evidence type="ECO:0000313" key="3">
    <source>
        <dbReference type="Proteomes" id="UP000234275"/>
    </source>
</evidence>
<dbReference type="VEuPathDB" id="FungiDB:P170DRAFT_486322"/>
<evidence type="ECO:0000256" key="1">
    <source>
        <dbReference type="SAM" id="MobiDB-lite"/>
    </source>
</evidence>
<feature type="compositionally biased region" description="Acidic residues" evidence="1">
    <location>
        <begin position="175"/>
        <end position="185"/>
    </location>
</feature>
<name>A0A2I2FS22_9EURO</name>